<dbReference type="InterPro" id="IPR008995">
    <property type="entry name" value="Mo/tungstate-bd_C_term_dom"/>
</dbReference>
<accession>A0A494XDN8</accession>
<keyword evidence="5" id="KW-1185">Reference proteome</keyword>
<dbReference type="PANTHER" id="PTHR30432">
    <property type="entry name" value="TRANSCRIPTIONAL REGULATOR MODE"/>
    <property type="match status" value="1"/>
</dbReference>
<evidence type="ECO:0000256" key="1">
    <source>
        <dbReference type="ARBA" id="ARBA00022505"/>
    </source>
</evidence>
<gene>
    <name evidence="4" type="ORF">D7S86_25290</name>
</gene>
<name>A0A494XDN8_9BURK</name>
<evidence type="ECO:0000313" key="4">
    <source>
        <dbReference type="EMBL" id="RKP46234.1"/>
    </source>
</evidence>
<dbReference type="Pfam" id="PF03459">
    <property type="entry name" value="TOBE"/>
    <property type="match status" value="2"/>
</dbReference>
<dbReference type="InterPro" id="IPR005116">
    <property type="entry name" value="Transp-assoc_OB_typ1"/>
</dbReference>
<dbReference type="Proteomes" id="UP000270342">
    <property type="component" value="Unassembled WGS sequence"/>
</dbReference>
<dbReference type="EMBL" id="RBZU01000015">
    <property type="protein sequence ID" value="RKP46234.1"/>
    <property type="molecule type" value="Genomic_DNA"/>
</dbReference>
<sequence>MKTSARNFLTGTITAIKTGAVNDEVVLKVGNAEIVAIVTSESTKVLGLAAGGTAYALIKASSVILMTDTAPDKISARNVFNGTVKSVKTGAVNAEVVVSAAGLDVTAIITNESASRLDLAPGKPASAVIKASNVILAVD</sequence>
<feature type="domain" description="Mop" evidence="3">
    <location>
        <begin position="73"/>
        <end position="138"/>
    </location>
</feature>
<dbReference type="OrthoDB" id="9800709at2"/>
<dbReference type="PANTHER" id="PTHR30432:SF1">
    <property type="entry name" value="DNA-BINDING TRANSCRIPTIONAL DUAL REGULATOR MODE"/>
    <property type="match status" value="1"/>
</dbReference>
<reference evidence="4 5" key="1">
    <citation type="submission" date="2018-10" db="EMBL/GenBank/DDBJ databases">
        <title>Robbsia sp. DHC34, isolated from soil.</title>
        <authorList>
            <person name="Gao Z.-H."/>
            <person name="Qiu L.-H."/>
        </authorList>
    </citation>
    <scope>NUCLEOTIDE SEQUENCE [LARGE SCALE GENOMIC DNA]</scope>
    <source>
        <strain evidence="4 5">DHC34</strain>
    </source>
</reference>
<dbReference type="PROSITE" id="PS51866">
    <property type="entry name" value="MOP"/>
    <property type="match status" value="2"/>
</dbReference>
<protein>
    <submittedName>
        <fullName evidence="4">Transporter</fullName>
    </submittedName>
</protein>
<dbReference type="AlphaFoldDB" id="A0A494XDN8"/>
<dbReference type="InterPro" id="IPR051815">
    <property type="entry name" value="Molybdate_resp_trans_reg"/>
</dbReference>
<dbReference type="InterPro" id="IPR004606">
    <property type="entry name" value="Mop_domain"/>
</dbReference>
<dbReference type="RefSeq" id="WP_121090652.1">
    <property type="nucleotide sequence ID" value="NZ_RBZU01000015.1"/>
</dbReference>
<evidence type="ECO:0000313" key="5">
    <source>
        <dbReference type="Proteomes" id="UP000270342"/>
    </source>
</evidence>
<evidence type="ECO:0000256" key="2">
    <source>
        <dbReference type="PROSITE-ProRule" id="PRU01213"/>
    </source>
</evidence>
<dbReference type="SUPFAM" id="SSF50331">
    <property type="entry name" value="MOP-like"/>
    <property type="match status" value="2"/>
</dbReference>
<dbReference type="Gene3D" id="2.40.50.100">
    <property type="match status" value="2"/>
</dbReference>
<feature type="domain" description="Mop" evidence="3">
    <location>
        <begin position="2"/>
        <end position="67"/>
    </location>
</feature>
<organism evidence="4 5">
    <name type="scientific">Pararobbsia silviterrae</name>
    <dbReference type="NCBI Taxonomy" id="1792498"/>
    <lineage>
        <taxon>Bacteria</taxon>
        <taxon>Pseudomonadati</taxon>
        <taxon>Pseudomonadota</taxon>
        <taxon>Betaproteobacteria</taxon>
        <taxon>Burkholderiales</taxon>
        <taxon>Burkholderiaceae</taxon>
        <taxon>Pararobbsia</taxon>
    </lineage>
</organism>
<dbReference type="GO" id="GO:0015689">
    <property type="term" value="P:molybdate ion transport"/>
    <property type="evidence" value="ECO:0007669"/>
    <property type="project" value="InterPro"/>
</dbReference>
<evidence type="ECO:0000259" key="3">
    <source>
        <dbReference type="PROSITE" id="PS51866"/>
    </source>
</evidence>
<proteinExistence type="predicted"/>
<dbReference type="NCBIfam" id="TIGR00638">
    <property type="entry name" value="Mop"/>
    <property type="match status" value="2"/>
</dbReference>
<keyword evidence="1 2" id="KW-0500">Molybdenum</keyword>
<comment type="caution">
    <text evidence="4">The sequence shown here is derived from an EMBL/GenBank/DDBJ whole genome shotgun (WGS) entry which is preliminary data.</text>
</comment>